<dbReference type="PANTHER" id="PTHR44329:SF214">
    <property type="entry name" value="PROTEIN KINASE DOMAIN-CONTAINING PROTEIN"/>
    <property type="match status" value="1"/>
</dbReference>
<dbReference type="Gene3D" id="1.10.510.10">
    <property type="entry name" value="Transferase(Phosphotransferase) domain 1"/>
    <property type="match status" value="1"/>
</dbReference>
<accession>A0A8H3C5Z5</accession>
<comment type="caution">
    <text evidence="2">The sequence shown here is derived from an EMBL/GenBank/DDBJ whole genome shotgun (WGS) entry which is preliminary data.</text>
</comment>
<evidence type="ECO:0000313" key="2">
    <source>
        <dbReference type="EMBL" id="CAE6472451.1"/>
    </source>
</evidence>
<dbReference type="InterPro" id="IPR051681">
    <property type="entry name" value="Ser/Thr_Kinases-Pseudokinases"/>
</dbReference>
<dbReference type="GO" id="GO:0004674">
    <property type="term" value="F:protein serine/threonine kinase activity"/>
    <property type="evidence" value="ECO:0007669"/>
    <property type="project" value="TreeGrafter"/>
</dbReference>
<dbReference type="AlphaFoldDB" id="A0A8H3C5Z5"/>
<dbReference type="SMART" id="SM00220">
    <property type="entry name" value="S_TKc"/>
    <property type="match status" value="1"/>
</dbReference>
<dbReference type="InterPro" id="IPR000719">
    <property type="entry name" value="Prot_kinase_dom"/>
</dbReference>
<dbReference type="SUPFAM" id="SSF56112">
    <property type="entry name" value="Protein kinase-like (PK-like)"/>
    <property type="match status" value="1"/>
</dbReference>
<dbReference type="PANTHER" id="PTHR44329">
    <property type="entry name" value="SERINE/THREONINE-PROTEIN KINASE TNNI3K-RELATED"/>
    <property type="match status" value="1"/>
</dbReference>
<protein>
    <recommendedName>
        <fullName evidence="1">Protein kinase domain-containing protein</fullName>
    </recommendedName>
</protein>
<dbReference type="InterPro" id="IPR001245">
    <property type="entry name" value="Ser-Thr/Tyr_kinase_cat_dom"/>
</dbReference>
<dbReference type="GO" id="GO:0005524">
    <property type="term" value="F:ATP binding"/>
    <property type="evidence" value="ECO:0007669"/>
    <property type="project" value="InterPro"/>
</dbReference>
<reference evidence="2" key="1">
    <citation type="submission" date="2021-01" db="EMBL/GenBank/DDBJ databases">
        <authorList>
            <person name="Kaushik A."/>
        </authorList>
    </citation>
    <scope>NUCLEOTIDE SEQUENCE</scope>
    <source>
        <strain evidence="2">AG4-R118</strain>
    </source>
</reference>
<dbReference type="InterPro" id="IPR008271">
    <property type="entry name" value="Ser/Thr_kinase_AS"/>
</dbReference>
<dbReference type="EMBL" id="CAJMWX010001169">
    <property type="protein sequence ID" value="CAE6472451.1"/>
    <property type="molecule type" value="Genomic_DNA"/>
</dbReference>
<name>A0A8H3C5Z5_9AGAM</name>
<proteinExistence type="predicted"/>
<dbReference type="PROSITE" id="PS00108">
    <property type="entry name" value="PROTEIN_KINASE_ST"/>
    <property type="match status" value="1"/>
</dbReference>
<dbReference type="PROSITE" id="PS50011">
    <property type="entry name" value="PROTEIN_KINASE_DOM"/>
    <property type="match status" value="1"/>
</dbReference>
<evidence type="ECO:0000313" key="3">
    <source>
        <dbReference type="Proteomes" id="UP000663888"/>
    </source>
</evidence>
<gene>
    <name evidence="2" type="ORF">RDB_LOCUS109854</name>
</gene>
<organism evidence="2 3">
    <name type="scientific">Rhizoctonia solani</name>
    <dbReference type="NCBI Taxonomy" id="456999"/>
    <lineage>
        <taxon>Eukaryota</taxon>
        <taxon>Fungi</taxon>
        <taxon>Dikarya</taxon>
        <taxon>Basidiomycota</taxon>
        <taxon>Agaricomycotina</taxon>
        <taxon>Agaricomycetes</taxon>
        <taxon>Cantharellales</taxon>
        <taxon>Ceratobasidiaceae</taxon>
        <taxon>Rhizoctonia</taxon>
    </lineage>
</organism>
<evidence type="ECO:0000259" key="1">
    <source>
        <dbReference type="PROSITE" id="PS50011"/>
    </source>
</evidence>
<feature type="domain" description="Protein kinase" evidence="1">
    <location>
        <begin position="258"/>
        <end position="452"/>
    </location>
</feature>
<dbReference type="Pfam" id="PF07714">
    <property type="entry name" value="PK_Tyr_Ser-Thr"/>
    <property type="match status" value="1"/>
</dbReference>
<dbReference type="InterPro" id="IPR011009">
    <property type="entry name" value="Kinase-like_dom_sf"/>
</dbReference>
<dbReference type="Proteomes" id="UP000663888">
    <property type="component" value="Unassembled WGS sequence"/>
</dbReference>
<sequence>MAMLRAVDGVLRLTGDCSAQIDPWIEYNSSLWMLCISPYTSPKLQALVMSLLQLHHTFQANIYQYTVHINPELAYVVQPLSSAINNLATSEAVGFPMGREQSNKWLIRVLHTQAELIETDLRCHHWVWIDQDVEKIIQLYVRLTGLFHQLAISLRGCEPSMEERVYLSLRELTTGTPDREYPPVSRDNGPAMMTPPQEDVIAQLNTHISDEKPSQPVLQGEKLTQELLSSKDLSADQIFQALVHRGCQDLTSAIDTSSFSPGVVAGGNFGDIWKAKLNNETEVAIKVWRLSWLAADSHKSLKRLTREIYNWSKAKHVNIHQLLGVMMFQGRVGMVSRWIPNGNLQEYLLRNKGADRYQLCAQVSKGVQYLHANGMIHGDLKATNILVSSDGVAMLTDFDHSIISDCSLVFSVTTQNGGGTLRWMAPELLLDDNCKRSKETDVYALGMVDAVG</sequence>